<name>A0AAV6MHD0_9ROSI</name>
<feature type="non-terminal residue" evidence="1">
    <location>
        <position position="1"/>
    </location>
</feature>
<proteinExistence type="predicted"/>
<gene>
    <name evidence="1" type="ORF">SDJN03_21680</name>
</gene>
<dbReference type="InterPro" id="IPR044207">
    <property type="entry name" value="At5g39250-like"/>
</dbReference>
<comment type="caution">
    <text evidence="1">The sequence shown here is derived from an EMBL/GenBank/DDBJ whole genome shotgun (WGS) entry which is preliminary data.</text>
</comment>
<protein>
    <submittedName>
        <fullName evidence="1">F-box protein</fullName>
    </submittedName>
</protein>
<dbReference type="EMBL" id="JAGKQH010000014">
    <property type="protein sequence ID" value="KAG6581678.1"/>
    <property type="molecule type" value="Genomic_DNA"/>
</dbReference>
<evidence type="ECO:0000313" key="2">
    <source>
        <dbReference type="Proteomes" id="UP000685013"/>
    </source>
</evidence>
<organism evidence="1 2">
    <name type="scientific">Cucurbita argyrosperma subsp. sororia</name>
    <dbReference type="NCBI Taxonomy" id="37648"/>
    <lineage>
        <taxon>Eukaryota</taxon>
        <taxon>Viridiplantae</taxon>
        <taxon>Streptophyta</taxon>
        <taxon>Embryophyta</taxon>
        <taxon>Tracheophyta</taxon>
        <taxon>Spermatophyta</taxon>
        <taxon>Magnoliopsida</taxon>
        <taxon>eudicotyledons</taxon>
        <taxon>Gunneridae</taxon>
        <taxon>Pentapetalae</taxon>
        <taxon>rosids</taxon>
        <taxon>fabids</taxon>
        <taxon>Cucurbitales</taxon>
        <taxon>Cucurbitaceae</taxon>
        <taxon>Cucurbiteae</taxon>
        <taxon>Cucurbita</taxon>
    </lineage>
</organism>
<evidence type="ECO:0000313" key="1">
    <source>
        <dbReference type="EMBL" id="KAG6581678.1"/>
    </source>
</evidence>
<accession>A0AAV6MHD0</accession>
<dbReference type="Proteomes" id="UP000685013">
    <property type="component" value="Chromosome 14"/>
</dbReference>
<dbReference type="PANTHER" id="PTHR47722:SF1">
    <property type="entry name" value="F-BOX DOMAIN CONTAINING PROTEIN, EXPRESSED"/>
    <property type="match status" value="1"/>
</dbReference>
<sequence length="115" mass="13122">MILAVEPGFSISIFDTMSVSVLVRCKNSNKGTQVVNKSVFDYFDKMSCRAFCFDYLDFSHLYPLVSGIRAWVSLLFLDNNENDGVVDVNGIVMDFCDVAKTKDEVLWLFDLLNWN</sequence>
<dbReference type="AlphaFoldDB" id="A0AAV6MHD0"/>
<reference evidence="1 2" key="1">
    <citation type="journal article" date="2021" name="Hortic Res">
        <title>The domestication of Cucurbita argyrosperma as revealed by the genome of its wild relative.</title>
        <authorList>
            <person name="Barrera-Redondo J."/>
            <person name="Sanchez-de la Vega G."/>
            <person name="Aguirre-Liguori J.A."/>
            <person name="Castellanos-Morales G."/>
            <person name="Gutierrez-Guerrero Y.T."/>
            <person name="Aguirre-Dugua X."/>
            <person name="Aguirre-Planter E."/>
            <person name="Tenaillon M.I."/>
            <person name="Lira-Saade R."/>
            <person name="Eguiarte L.E."/>
        </authorList>
    </citation>
    <scope>NUCLEOTIDE SEQUENCE [LARGE SCALE GENOMIC DNA]</scope>
    <source>
        <strain evidence="1">JBR-2021</strain>
    </source>
</reference>
<keyword evidence="2" id="KW-1185">Reference proteome</keyword>
<dbReference type="PANTHER" id="PTHR47722">
    <property type="entry name" value="EXPRESSED PROTEIN"/>
    <property type="match status" value="1"/>
</dbReference>